<evidence type="ECO:0000256" key="6">
    <source>
        <dbReference type="ARBA" id="ARBA00022806"/>
    </source>
</evidence>
<protein>
    <submittedName>
        <fullName evidence="15">Uncharacterized protein</fullName>
    </submittedName>
</protein>
<evidence type="ECO:0000259" key="14">
    <source>
        <dbReference type="PROSITE" id="PS51194"/>
    </source>
</evidence>
<proteinExistence type="inferred from homology"/>
<dbReference type="CDD" id="cd18008">
    <property type="entry name" value="DEXDc_SHPRH-like"/>
    <property type="match status" value="1"/>
</dbReference>
<dbReference type="CDD" id="cd18793">
    <property type="entry name" value="SF2_C_SNF"/>
    <property type="match status" value="1"/>
</dbReference>
<dbReference type="GO" id="GO:0004386">
    <property type="term" value="F:helicase activity"/>
    <property type="evidence" value="ECO:0007669"/>
    <property type="project" value="UniProtKB-KW"/>
</dbReference>
<dbReference type="Pfam" id="PF00271">
    <property type="entry name" value="Helicase_C"/>
    <property type="match status" value="1"/>
</dbReference>
<dbReference type="Pfam" id="PF00176">
    <property type="entry name" value="SNF2-rel_dom"/>
    <property type="match status" value="1"/>
</dbReference>
<dbReference type="Gene3D" id="3.30.40.10">
    <property type="entry name" value="Zinc/RING finger domain, C3HC4 (zinc finger)"/>
    <property type="match status" value="1"/>
</dbReference>
<dbReference type="Gene3D" id="3.40.50.300">
    <property type="entry name" value="P-loop containing nucleotide triphosphate hydrolases"/>
    <property type="match status" value="1"/>
</dbReference>
<keyword evidence="7" id="KW-0862">Zinc</keyword>
<dbReference type="SUPFAM" id="SSF52540">
    <property type="entry name" value="P-loop containing nucleoside triphosphate hydrolases"/>
    <property type="match status" value="2"/>
</dbReference>
<feature type="compositionally biased region" description="Basic residues" evidence="11">
    <location>
        <begin position="98"/>
        <end position="113"/>
    </location>
</feature>
<dbReference type="PROSITE" id="PS51192">
    <property type="entry name" value="HELICASE_ATP_BIND_1"/>
    <property type="match status" value="1"/>
</dbReference>
<dbReference type="InterPro" id="IPR001650">
    <property type="entry name" value="Helicase_C-like"/>
</dbReference>
<keyword evidence="8" id="KW-0067">ATP-binding</keyword>
<evidence type="ECO:0000256" key="3">
    <source>
        <dbReference type="ARBA" id="ARBA00022741"/>
    </source>
</evidence>
<feature type="compositionally biased region" description="Basic residues" evidence="11">
    <location>
        <begin position="944"/>
        <end position="958"/>
    </location>
</feature>
<feature type="domain" description="Helicase C-terminal" evidence="14">
    <location>
        <begin position="1078"/>
        <end position="1232"/>
    </location>
</feature>
<keyword evidence="3" id="KW-0547">Nucleotide-binding</keyword>
<feature type="domain" description="RING-type" evidence="12">
    <location>
        <begin position="858"/>
        <end position="911"/>
    </location>
</feature>
<dbReference type="GO" id="GO:0005524">
    <property type="term" value="F:ATP binding"/>
    <property type="evidence" value="ECO:0007669"/>
    <property type="project" value="UniProtKB-KW"/>
</dbReference>
<keyword evidence="6" id="KW-0347">Helicase</keyword>
<evidence type="ECO:0000313" key="15">
    <source>
        <dbReference type="EMBL" id="KIY70851.1"/>
    </source>
</evidence>
<dbReference type="GO" id="GO:0005634">
    <property type="term" value="C:nucleus"/>
    <property type="evidence" value="ECO:0007669"/>
    <property type="project" value="TreeGrafter"/>
</dbReference>
<dbReference type="PANTHER" id="PTHR45626">
    <property type="entry name" value="TRANSCRIPTION TERMINATION FACTOR 2-RELATED"/>
    <property type="match status" value="1"/>
</dbReference>
<feature type="region of interest" description="Disordered" evidence="11">
    <location>
        <begin position="306"/>
        <end position="331"/>
    </location>
</feature>
<dbReference type="InterPro" id="IPR017907">
    <property type="entry name" value="Znf_RING_CS"/>
</dbReference>
<evidence type="ECO:0000256" key="4">
    <source>
        <dbReference type="ARBA" id="ARBA00022771"/>
    </source>
</evidence>
<dbReference type="GO" id="GO:0008094">
    <property type="term" value="F:ATP-dependent activity, acting on DNA"/>
    <property type="evidence" value="ECO:0007669"/>
    <property type="project" value="TreeGrafter"/>
</dbReference>
<keyword evidence="2" id="KW-0479">Metal-binding</keyword>
<keyword evidence="5" id="KW-0378">Hydrolase</keyword>
<dbReference type="PROSITE" id="PS00518">
    <property type="entry name" value="ZF_RING_1"/>
    <property type="match status" value="1"/>
</dbReference>
<keyword evidence="16" id="KW-1185">Reference proteome</keyword>
<evidence type="ECO:0000256" key="10">
    <source>
        <dbReference type="SAM" id="Coils"/>
    </source>
</evidence>
<dbReference type="InterPro" id="IPR027417">
    <property type="entry name" value="P-loop_NTPase"/>
</dbReference>
<dbReference type="Gene3D" id="3.40.50.10810">
    <property type="entry name" value="Tandem AAA-ATPase domain"/>
    <property type="match status" value="1"/>
</dbReference>
<dbReference type="InterPro" id="IPR001841">
    <property type="entry name" value="Znf_RING"/>
</dbReference>
<feature type="coiled-coil region" evidence="10">
    <location>
        <begin position="797"/>
        <end position="847"/>
    </location>
</feature>
<feature type="domain" description="Helicase ATP-binding" evidence="13">
    <location>
        <begin position="474"/>
        <end position="674"/>
    </location>
</feature>
<gene>
    <name evidence="15" type="ORF">CYLTODRAFT_419390</name>
</gene>
<dbReference type="SMART" id="SM00487">
    <property type="entry name" value="DEXDc"/>
    <property type="match status" value="1"/>
</dbReference>
<dbReference type="STRING" id="1314674.A0A0D7BMN0"/>
<reference evidence="15 16" key="1">
    <citation type="journal article" date="2015" name="Fungal Genet. Biol.">
        <title>Evolution of novel wood decay mechanisms in Agaricales revealed by the genome sequences of Fistulina hepatica and Cylindrobasidium torrendii.</title>
        <authorList>
            <person name="Floudas D."/>
            <person name="Held B.W."/>
            <person name="Riley R."/>
            <person name="Nagy L.G."/>
            <person name="Koehler G."/>
            <person name="Ransdell A.S."/>
            <person name="Younus H."/>
            <person name="Chow J."/>
            <person name="Chiniquy J."/>
            <person name="Lipzen A."/>
            <person name="Tritt A."/>
            <person name="Sun H."/>
            <person name="Haridas S."/>
            <person name="LaButti K."/>
            <person name="Ohm R.A."/>
            <person name="Kues U."/>
            <person name="Blanchette R.A."/>
            <person name="Grigoriev I.V."/>
            <person name="Minto R.E."/>
            <person name="Hibbett D.S."/>
        </authorList>
    </citation>
    <scope>NUCLEOTIDE SEQUENCE [LARGE SCALE GENOMIC DNA]</scope>
    <source>
        <strain evidence="15 16">FP15055 ss-10</strain>
    </source>
</reference>
<name>A0A0D7BMN0_9AGAR</name>
<accession>A0A0D7BMN0</accession>
<dbReference type="InterPro" id="IPR014001">
    <property type="entry name" value="Helicase_ATP-bd"/>
</dbReference>
<dbReference type="SMART" id="SM00490">
    <property type="entry name" value="HELICc"/>
    <property type="match status" value="1"/>
</dbReference>
<dbReference type="GO" id="GO:0005737">
    <property type="term" value="C:cytoplasm"/>
    <property type="evidence" value="ECO:0007669"/>
    <property type="project" value="TreeGrafter"/>
</dbReference>
<dbReference type="Proteomes" id="UP000054007">
    <property type="component" value="Unassembled WGS sequence"/>
</dbReference>
<evidence type="ECO:0000256" key="5">
    <source>
        <dbReference type="ARBA" id="ARBA00022801"/>
    </source>
</evidence>
<keyword evidence="4 9" id="KW-0863">Zinc-finger</keyword>
<sequence>MSATSDDVALARRHLGLSDSDPDSNIPEAYLAELTDFRRIYPEDTNFTLVPFPGESFGRVYCGEDGCDDPINLMRNNKLPDGGKRDGIGALSAYTRHVQRHPTHATARTKRLAPSRTPSATPVKREYSDTTISLHPLLAARRRESSGRSTPSVVVPSKRPAPIKVEDSDEDLPPAPMANIKHRVAKVEPEAGPSAPKRVKTEPLAPKLPPPREPSPVFDRAENDLEQQDVLRELGPLRRARDKIQGKKKKTKTDISRMHTLNRKIRELEHQNVALREAVPQVPSRRLQRTDSNPLVTLNRQLPGVPTLKREDSSMTGVKPEPIDWSVKREPSDNVFGGAAALVRRSQMQARPENAMKDEDSDDEMDVDVDVDAVSRRYAAGLPAVAPAHNADNFDENGDFFGRGRDTFQGPSANPDDIDKFIVVAGNAEEFDRNADVNACLQKLGLSELGEKLPNMSCALLPHQVLGVAWMVDKEAQRTLRGGILGDDMGLGKTVQMIALMLKNRSVDKTCKTNLIIAPKALLQQWKLEIEMKSKDTLKCLVYHGSGKARTKKDLLSYDVVITTYQTMAMEWPDPEGDQKRKASKMKKDDFIVDDDDDDEPQRHRKQRKDSGLLFNVDFYRIIADEGHFMRNRRVRASRAISMLEAKYRWVLTGTPIINSLSDVYAYFRFIQMRPWYDWIEFNGHVGLLEKKNPTLAMQRLQMIFKATLMRRMKTSELNGRRLIELPTKTTLLTKLDFMPEEREVYDVVEKAAQAKFNRFLRSNSVLKNFQSILVLLLRLRQVCSHPALIQENGVTVESEEDNAENWAEDKREELERARQIAGPDFVSTMRRRMKEDAKQRMEAEKQSADATIELGECDICSEVLTSFSKVAPCCHSYCTECIAATLAAPMPHVEEDRPRLKDSERPCPKCFQPVSQDALFDRAIFEPSDADLNAKSKTVVFKSKSKRKGKGKGKPNVRARSESEGEDLGDDEVEEISDDEDDGEDMDDFIAPDDEDPEADYQPRKSRKAAVDDDDAPAPGKSSRRKQFIVLDSDDEEEDPEVKEVVFGKKKKPVNESPDEPQFSFLASTKLKYMMSQLHKLFDEKPDEKIIILSQWTSCLDLVSEYLTDKNITHVKYQGDMSTQHRETAVRVFMSRDKERVMLLSLKCGGVGLNLTRANNVISLDLGWSQAVEAQAFDRVYRLGQDRPVVVERLVIRQTVEDRILALQERKQNLADGSLGEGNAQKLGRMSVKEIASLFGLDAKGRRLADGDP</sequence>
<feature type="region of interest" description="Disordered" evidence="11">
    <location>
        <begin position="944"/>
        <end position="1043"/>
    </location>
</feature>
<feature type="region of interest" description="Disordered" evidence="11">
    <location>
        <begin position="188"/>
        <end position="219"/>
    </location>
</feature>
<evidence type="ECO:0000256" key="11">
    <source>
        <dbReference type="SAM" id="MobiDB-lite"/>
    </source>
</evidence>
<dbReference type="PROSITE" id="PS51194">
    <property type="entry name" value="HELICASE_CTER"/>
    <property type="match status" value="1"/>
</dbReference>
<feature type="region of interest" description="Disordered" evidence="11">
    <location>
        <begin position="141"/>
        <end position="175"/>
    </location>
</feature>
<dbReference type="InterPro" id="IPR013083">
    <property type="entry name" value="Znf_RING/FYVE/PHD"/>
</dbReference>
<dbReference type="GO" id="GO:0016787">
    <property type="term" value="F:hydrolase activity"/>
    <property type="evidence" value="ECO:0007669"/>
    <property type="project" value="UniProtKB-KW"/>
</dbReference>
<evidence type="ECO:0000313" key="16">
    <source>
        <dbReference type="Proteomes" id="UP000054007"/>
    </source>
</evidence>
<evidence type="ECO:0000256" key="8">
    <source>
        <dbReference type="ARBA" id="ARBA00022840"/>
    </source>
</evidence>
<dbReference type="InterPro" id="IPR000330">
    <property type="entry name" value="SNF2_N"/>
</dbReference>
<evidence type="ECO:0000259" key="13">
    <source>
        <dbReference type="PROSITE" id="PS51192"/>
    </source>
</evidence>
<feature type="compositionally biased region" description="Acidic residues" evidence="11">
    <location>
        <begin position="1033"/>
        <end position="1042"/>
    </location>
</feature>
<dbReference type="PROSITE" id="PS50089">
    <property type="entry name" value="ZF_RING_2"/>
    <property type="match status" value="1"/>
</dbReference>
<evidence type="ECO:0000256" key="9">
    <source>
        <dbReference type="PROSITE-ProRule" id="PRU00175"/>
    </source>
</evidence>
<dbReference type="OrthoDB" id="423559at2759"/>
<evidence type="ECO:0000256" key="7">
    <source>
        <dbReference type="ARBA" id="ARBA00022833"/>
    </source>
</evidence>
<dbReference type="InterPro" id="IPR049730">
    <property type="entry name" value="SNF2/RAD54-like_C"/>
</dbReference>
<dbReference type="GO" id="GO:0008270">
    <property type="term" value="F:zinc ion binding"/>
    <property type="evidence" value="ECO:0007669"/>
    <property type="project" value="UniProtKB-KW"/>
</dbReference>
<dbReference type="InterPro" id="IPR050628">
    <property type="entry name" value="SNF2_RAD54_helicase_TF"/>
</dbReference>
<feature type="compositionally biased region" description="Acidic residues" evidence="11">
    <location>
        <begin position="965"/>
        <end position="1000"/>
    </location>
</feature>
<dbReference type="SUPFAM" id="SSF57850">
    <property type="entry name" value="RING/U-box"/>
    <property type="match status" value="1"/>
</dbReference>
<evidence type="ECO:0000256" key="2">
    <source>
        <dbReference type="ARBA" id="ARBA00022723"/>
    </source>
</evidence>
<evidence type="ECO:0000259" key="12">
    <source>
        <dbReference type="PROSITE" id="PS50089"/>
    </source>
</evidence>
<dbReference type="SMART" id="SM00184">
    <property type="entry name" value="RING"/>
    <property type="match status" value="1"/>
</dbReference>
<dbReference type="PANTHER" id="PTHR45626:SF16">
    <property type="entry name" value="ATP-DEPENDENT HELICASE ULS1"/>
    <property type="match status" value="1"/>
</dbReference>
<organism evidence="15 16">
    <name type="scientific">Cylindrobasidium torrendii FP15055 ss-10</name>
    <dbReference type="NCBI Taxonomy" id="1314674"/>
    <lineage>
        <taxon>Eukaryota</taxon>
        <taxon>Fungi</taxon>
        <taxon>Dikarya</taxon>
        <taxon>Basidiomycota</taxon>
        <taxon>Agaricomycotina</taxon>
        <taxon>Agaricomycetes</taxon>
        <taxon>Agaricomycetidae</taxon>
        <taxon>Agaricales</taxon>
        <taxon>Marasmiineae</taxon>
        <taxon>Physalacriaceae</taxon>
        <taxon>Cylindrobasidium</taxon>
    </lineage>
</organism>
<keyword evidence="10" id="KW-0175">Coiled coil</keyword>
<comment type="similarity">
    <text evidence="1">Belongs to the SNF2/RAD54 helicase family.</text>
</comment>
<evidence type="ECO:0000256" key="1">
    <source>
        <dbReference type="ARBA" id="ARBA00007025"/>
    </source>
</evidence>
<dbReference type="AlphaFoldDB" id="A0A0D7BMN0"/>
<dbReference type="InterPro" id="IPR038718">
    <property type="entry name" value="SNF2-like_sf"/>
</dbReference>
<dbReference type="EMBL" id="KN880462">
    <property type="protein sequence ID" value="KIY70851.1"/>
    <property type="molecule type" value="Genomic_DNA"/>
</dbReference>
<feature type="region of interest" description="Disordered" evidence="11">
    <location>
        <begin position="98"/>
        <end position="126"/>
    </location>
</feature>
<dbReference type="GO" id="GO:0000724">
    <property type="term" value="P:double-strand break repair via homologous recombination"/>
    <property type="evidence" value="ECO:0007669"/>
    <property type="project" value="TreeGrafter"/>
</dbReference>